<dbReference type="PANTHER" id="PTHR47129">
    <property type="entry name" value="QUINONE OXIDOREDUCTASE 2"/>
    <property type="match status" value="1"/>
</dbReference>
<dbReference type="InterPro" id="IPR008030">
    <property type="entry name" value="NmrA-like"/>
</dbReference>
<dbReference type="InterPro" id="IPR036291">
    <property type="entry name" value="NAD(P)-bd_dom_sf"/>
</dbReference>
<dbReference type="Gene3D" id="3.90.25.10">
    <property type="entry name" value="UDP-galactose 4-epimerase, domain 1"/>
    <property type="match status" value="1"/>
</dbReference>
<reference evidence="2" key="1">
    <citation type="submission" date="2019-09" db="EMBL/GenBank/DDBJ databases">
        <authorList>
            <person name="Teo W.F.A."/>
            <person name="Duangmal K."/>
        </authorList>
    </citation>
    <scope>NUCLEOTIDE SEQUENCE [LARGE SCALE GENOMIC DNA]</scope>
    <source>
        <strain evidence="2">K81G1</strain>
    </source>
</reference>
<dbReference type="EMBL" id="VMNW02000121">
    <property type="protein sequence ID" value="KAA9150275.1"/>
    <property type="molecule type" value="Genomic_DNA"/>
</dbReference>
<dbReference type="CDD" id="cd05269">
    <property type="entry name" value="TMR_SDR_a"/>
    <property type="match status" value="1"/>
</dbReference>
<dbReference type="PANTHER" id="PTHR47129:SF1">
    <property type="entry name" value="NMRA-LIKE DOMAIN-CONTAINING PROTEIN"/>
    <property type="match status" value="1"/>
</dbReference>
<protein>
    <submittedName>
        <fullName evidence="2">SDR family oxidoreductase</fullName>
    </submittedName>
</protein>
<proteinExistence type="predicted"/>
<feature type="domain" description="NmrA-like" evidence="1">
    <location>
        <begin position="2"/>
        <end position="215"/>
    </location>
</feature>
<dbReference type="Pfam" id="PF05368">
    <property type="entry name" value="NmrA"/>
    <property type="match status" value="1"/>
</dbReference>
<gene>
    <name evidence="2" type="ORF">FPZ12_041600</name>
</gene>
<dbReference type="InterPro" id="IPR052718">
    <property type="entry name" value="NmrA-type_oxidoreductase"/>
</dbReference>
<evidence type="ECO:0000313" key="2">
    <source>
        <dbReference type="EMBL" id="KAA9150275.1"/>
    </source>
</evidence>
<name>A0A5N0ULV7_9PSEU</name>
<organism evidence="2 3">
    <name type="scientific">Amycolatopsis acidicola</name>
    <dbReference type="NCBI Taxonomy" id="2596893"/>
    <lineage>
        <taxon>Bacteria</taxon>
        <taxon>Bacillati</taxon>
        <taxon>Actinomycetota</taxon>
        <taxon>Actinomycetes</taxon>
        <taxon>Pseudonocardiales</taxon>
        <taxon>Pseudonocardiaceae</taxon>
        <taxon>Amycolatopsis</taxon>
    </lineage>
</organism>
<dbReference type="AlphaFoldDB" id="A0A5N0ULV7"/>
<dbReference type="Proteomes" id="UP000319769">
    <property type="component" value="Unassembled WGS sequence"/>
</dbReference>
<evidence type="ECO:0000259" key="1">
    <source>
        <dbReference type="Pfam" id="PF05368"/>
    </source>
</evidence>
<dbReference type="OrthoDB" id="3243290at2"/>
<sequence>MDKIAVTGATGQLGSRVARLLAEREVPQRLIVRDAGRAPSLPGAEVAQASYEQGFREALSGVSTLFLVSGHEGLHRMAEHRAAVRAAAEAGVDRVVYTSFMGAAPLASFTFAREHMETERLIADAGLRLTSLRSTLYADVAPHFVGADGVLRGPAGRGRIAWVARTDIARLAAEVLLDDAHAGQVYDVSGPEAIDFDETARALSAVAGREITYHAETEAEARASRAGAEEWEIDGWVGSYLGVATGEMSVTSHTIEFVTGRRPWTFPEFLQAEPEAWRHLAP</sequence>
<comment type="caution">
    <text evidence="2">The sequence shown here is derived from an EMBL/GenBank/DDBJ whole genome shotgun (WGS) entry which is preliminary data.</text>
</comment>
<keyword evidence="3" id="KW-1185">Reference proteome</keyword>
<dbReference type="Gene3D" id="3.40.50.720">
    <property type="entry name" value="NAD(P)-binding Rossmann-like Domain"/>
    <property type="match status" value="1"/>
</dbReference>
<accession>A0A5N0ULV7</accession>
<dbReference type="SUPFAM" id="SSF51735">
    <property type="entry name" value="NAD(P)-binding Rossmann-fold domains"/>
    <property type="match status" value="1"/>
</dbReference>
<evidence type="ECO:0000313" key="3">
    <source>
        <dbReference type="Proteomes" id="UP000319769"/>
    </source>
</evidence>